<evidence type="ECO:0000313" key="3">
    <source>
        <dbReference type="EMBL" id="CAF2058719.1"/>
    </source>
</evidence>
<gene>
    <name evidence="3" type="ORF">DARMORV10_C06P22410.1</name>
</gene>
<keyword evidence="2" id="KW-0472">Membrane</keyword>
<feature type="transmembrane region" description="Helical" evidence="2">
    <location>
        <begin position="35"/>
        <end position="52"/>
    </location>
</feature>
<sequence length="57" mass="6382">MKISGRIDGDKKKEHISSSNETGMESDVGSCRVPVTLYATSLILLFWFSFWANKNVS</sequence>
<dbReference type="EMBL" id="HG994370">
    <property type="protein sequence ID" value="CAF2058719.1"/>
    <property type="molecule type" value="Genomic_DNA"/>
</dbReference>
<keyword evidence="2" id="KW-1133">Transmembrane helix</keyword>
<reference evidence="3" key="1">
    <citation type="submission" date="2021-01" db="EMBL/GenBank/DDBJ databases">
        <authorList>
            <consortium name="Genoscope - CEA"/>
            <person name="William W."/>
        </authorList>
    </citation>
    <scope>NUCLEOTIDE SEQUENCE</scope>
</reference>
<accession>A0A816QEQ9</accession>
<protein>
    <submittedName>
        <fullName evidence="3">(rape) hypothetical protein</fullName>
    </submittedName>
</protein>
<keyword evidence="2" id="KW-0812">Transmembrane</keyword>
<dbReference type="Proteomes" id="UP001295469">
    <property type="component" value="Chromosome C06"/>
</dbReference>
<proteinExistence type="predicted"/>
<feature type="compositionally biased region" description="Basic and acidic residues" evidence="1">
    <location>
        <begin position="1"/>
        <end position="16"/>
    </location>
</feature>
<dbReference type="AlphaFoldDB" id="A0A816QEQ9"/>
<name>A0A816QEQ9_BRANA</name>
<evidence type="ECO:0000256" key="1">
    <source>
        <dbReference type="SAM" id="MobiDB-lite"/>
    </source>
</evidence>
<evidence type="ECO:0000256" key="2">
    <source>
        <dbReference type="SAM" id="Phobius"/>
    </source>
</evidence>
<organism evidence="3">
    <name type="scientific">Brassica napus</name>
    <name type="common">Rape</name>
    <dbReference type="NCBI Taxonomy" id="3708"/>
    <lineage>
        <taxon>Eukaryota</taxon>
        <taxon>Viridiplantae</taxon>
        <taxon>Streptophyta</taxon>
        <taxon>Embryophyta</taxon>
        <taxon>Tracheophyta</taxon>
        <taxon>Spermatophyta</taxon>
        <taxon>Magnoliopsida</taxon>
        <taxon>eudicotyledons</taxon>
        <taxon>Gunneridae</taxon>
        <taxon>Pentapetalae</taxon>
        <taxon>rosids</taxon>
        <taxon>malvids</taxon>
        <taxon>Brassicales</taxon>
        <taxon>Brassicaceae</taxon>
        <taxon>Brassiceae</taxon>
        <taxon>Brassica</taxon>
    </lineage>
</organism>
<feature type="region of interest" description="Disordered" evidence="1">
    <location>
        <begin position="1"/>
        <end position="28"/>
    </location>
</feature>